<dbReference type="OrthoDB" id="10563126at2759"/>
<proteinExistence type="predicted"/>
<organism evidence="2 3">
    <name type="scientific">Blastocystis sp. subtype 1 (strain ATCC 50177 / NandII)</name>
    <dbReference type="NCBI Taxonomy" id="478820"/>
    <lineage>
        <taxon>Eukaryota</taxon>
        <taxon>Sar</taxon>
        <taxon>Stramenopiles</taxon>
        <taxon>Bigyra</taxon>
        <taxon>Opalozoa</taxon>
        <taxon>Opalinata</taxon>
        <taxon>Blastocystidae</taxon>
        <taxon>Blastocystis</taxon>
    </lineage>
</organism>
<accession>A0A196S7C9</accession>
<protein>
    <submittedName>
        <fullName evidence="2">Uncharacterized protein</fullName>
    </submittedName>
</protein>
<dbReference type="AlphaFoldDB" id="A0A196S7C9"/>
<evidence type="ECO:0000256" key="1">
    <source>
        <dbReference type="SAM" id="Phobius"/>
    </source>
</evidence>
<keyword evidence="1" id="KW-1133">Transmembrane helix</keyword>
<evidence type="ECO:0000313" key="2">
    <source>
        <dbReference type="EMBL" id="OAO12943.1"/>
    </source>
</evidence>
<feature type="transmembrane region" description="Helical" evidence="1">
    <location>
        <begin position="157"/>
        <end position="178"/>
    </location>
</feature>
<keyword evidence="1" id="KW-0472">Membrane</keyword>
<sequence length="234" mass="26213">MTLETPSHLADVFEIETFPSLVYLPETQPVDSSFEEDRDLRVLEMDNTLLSESVIRLFVERNTGVKMEEKESPLPSILLIVLFCTLIVLLGYAYLFNNDFFYSFCGGKSFWCSASQLLCSFPLFFILSIFVISADVLYDVLRGAPLLSTSNGQLSLFARRGATVVEGLVYGMLVFWIAKMAKTLAEEPQGSEEETPSEAVTFHVSVLALCCLAMALLFSVKSPWYVRGLFSLFL</sequence>
<dbReference type="Proteomes" id="UP000078348">
    <property type="component" value="Unassembled WGS sequence"/>
</dbReference>
<feature type="transmembrane region" description="Helical" evidence="1">
    <location>
        <begin position="117"/>
        <end position="137"/>
    </location>
</feature>
<gene>
    <name evidence="2" type="ORF">AV274_5402</name>
</gene>
<feature type="transmembrane region" description="Helical" evidence="1">
    <location>
        <begin position="199"/>
        <end position="220"/>
    </location>
</feature>
<evidence type="ECO:0000313" key="3">
    <source>
        <dbReference type="Proteomes" id="UP000078348"/>
    </source>
</evidence>
<reference evidence="2 3" key="1">
    <citation type="submission" date="2016-05" db="EMBL/GenBank/DDBJ databases">
        <title>Nuclear genome of Blastocystis sp. subtype 1 NandII.</title>
        <authorList>
            <person name="Gentekaki E."/>
            <person name="Curtis B."/>
            <person name="Stairs C."/>
            <person name="Eme L."/>
            <person name="Herman E."/>
            <person name="Klimes V."/>
            <person name="Arias M.C."/>
            <person name="Elias M."/>
            <person name="Hilliou F."/>
            <person name="Klute M."/>
            <person name="Malik S.-B."/>
            <person name="Pightling A."/>
            <person name="Rachubinski R."/>
            <person name="Salas D."/>
            <person name="Schlacht A."/>
            <person name="Suga H."/>
            <person name="Archibald J."/>
            <person name="Ball S.G."/>
            <person name="Clark G."/>
            <person name="Dacks J."/>
            <person name="Van Der Giezen M."/>
            <person name="Tsaousis A."/>
            <person name="Roger A."/>
        </authorList>
    </citation>
    <scope>NUCLEOTIDE SEQUENCE [LARGE SCALE GENOMIC DNA]</scope>
    <source>
        <strain evidence="3">ATCC 50177 / NandII</strain>
    </source>
</reference>
<comment type="caution">
    <text evidence="2">The sequence shown here is derived from an EMBL/GenBank/DDBJ whole genome shotgun (WGS) entry which is preliminary data.</text>
</comment>
<keyword evidence="1" id="KW-0812">Transmembrane</keyword>
<dbReference type="EMBL" id="LXWW01000494">
    <property type="protein sequence ID" value="OAO12943.1"/>
    <property type="molecule type" value="Genomic_DNA"/>
</dbReference>
<keyword evidence="3" id="KW-1185">Reference proteome</keyword>
<feature type="transmembrane region" description="Helical" evidence="1">
    <location>
        <begin position="77"/>
        <end position="96"/>
    </location>
</feature>
<name>A0A196S7C9_BLAHN</name>